<feature type="signal peptide" evidence="1">
    <location>
        <begin position="1"/>
        <end position="24"/>
    </location>
</feature>
<evidence type="ECO:0000313" key="3">
    <source>
        <dbReference type="Proteomes" id="UP001156691"/>
    </source>
</evidence>
<gene>
    <name evidence="2" type="ORF">GCM10010862_10870</name>
</gene>
<dbReference type="Proteomes" id="UP001156691">
    <property type="component" value="Unassembled WGS sequence"/>
</dbReference>
<sequence>MNWRSLKLLAVAGIATLAAGAASAVDRITIGTNPQGTIYFTIGGGIAATLQDALGVPATVQPYTGSSAYLPLISAGEVTLGLNSSLDLAGARAGEFGEPMDNLRVLARLWPLNVALVARADLGLTEVSELAGKRVVTDLSALKAMSDVSKLMLELSGLSASDVESVTVAGLAPGMEGLTENALDATLVAVEIPLTQQAQATIPGGIRYLSVEGPDATSQNADAKLPGLYLAEIQPSPRLPEVTEPVTVAAFDVFLSVSADMSDEDATAILAALHDGLPQLKADYPALGPASQEKLALPSNTVPYHPAAVEFFTSKGLWTEENAARDAGL</sequence>
<proteinExistence type="predicted"/>
<dbReference type="SUPFAM" id="SSF53850">
    <property type="entry name" value="Periplasmic binding protein-like II"/>
    <property type="match status" value="1"/>
</dbReference>
<feature type="chain" id="PRO_5046968765" description="TAXI family TRAP transporter solute-binding subunit" evidence="1">
    <location>
        <begin position="25"/>
        <end position="329"/>
    </location>
</feature>
<evidence type="ECO:0000256" key="1">
    <source>
        <dbReference type="SAM" id="SignalP"/>
    </source>
</evidence>
<evidence type="ECO:0008006" key="4">
    <source>
        <dbReference type="Google" id="ProtNLM"/>
    </source>
</evidence>
<dbReference type="Gene3D" id="3.40.190.10">
    <property type="entry name" value="Periplasmic binding protein-like II"/>
    <property type="match status" value="2"/>
</dbReference>
<keyword evidence="1" id="KW-0732">Signal</keyword>
<accession>A0ABQ5W278</accession>
<organism evidence="2 3">
    <name type="scientific">Devosia nitrariae</name>
    <dbReference type="NCBI Taxonomy" id="2071872"/>
    <lineage>
        <taxon>Bacteria</taxon>
        <taxon>Pseudomonadati</taxon>
        <taxon>Pseudomonadota</taxon>
        <taxon>Alphaproteobacteria</taxon>
        <taxon>Hyphomicrobiales</taxon>
        <taxon>Devosiaceae</taxon>
        <taxon>Devosia</taxon>
    </lineage>
</organism>
<dbReference type="RefSeq" id="WP_284339278.1">
    <property type="nucleotide sequence ID" value="NZ_BSNS01000007.1"/>
</dbReference>
<reference evidence="3" key="1">
    <citation type="journal article" date="2019" name="Int. J. Syst. Evol. Microbiol.">
        <title>The Global Catalogue of Microorganisms (GCM) 10K type strain sequencing project: providing services to taxonomists for standard genome sequencing and annotation.</title>
        <authorList>
            <consortium name="The Broad Institute Genomics Platform"/>
            <consortium name="The Broad Institute Genome Sequencing Center for Infectious Disease"/>
            <person name="Wu L."/>
            <person name="Ma J."/>
        </authorList>
    </citation>
    <scope>NUCLEOTIDE SEQUENCE [LARGE SCALE GENOMIC DNA]</scope>
    <source>
        <strain evidence="3">NBRC 112416</strain>
    </source>
</reference>
<dbReference type="InterPro" id="IPR011852">
    <property type="entry name" value="TRAP_TAXI"/>
</dbReference>
<evidence type="ECO:0000313" key="2">
    <source>
        <dbReference type="EMBL" id="GLQ53828.1"/>
    </source>
</evidence>
<comment type="caution">
    <text evidence="2">The sequence shown here is derived from an EMBL/GenBank/DDBJ whole genome shotgun (WGS) entry which is preliminary data.</text>
</comment>
<dbReference type="EMBL" id="BSNS01000007">
    <property type="protein sequence ID" value="GLQ53828.1"/>
    <property type="molecule type" value="Genomic_DNA"/>
</dbReference>
<dbReference type="PANTHER" id="PTHR42941:SF1">
    <property type="entry name" value="SLL1037 PROTEIN"/>
    <property type="match status" value="1"/>
</dbReference>
<dbReference type="NCBIfam" id="TIGR02122">
    <property type="entry name" value="TRAP_TAXI"/>
    <property type="match status" value="1"/>
</dbReference>
<dbReference type="PANTHER" id="PTHR42941">
    <property type="entry name" value="SLL1037 PROTEIN"/>
    <property type="match status" value="1"/>
</dbReference>
<dbReference type="Pfam" id="PF16868">
    <property type="entry name" value="NMT1_3"/>
    <property type="match status" value="1"/>
</dbReference>
<protein>
    <recommendedName>
        <fullName evidence="4">TAXI family TRAP transporter solute-binding subunit</fullName>
    </recommendedName>
</protein>
<name>A0ABQ5W278_9HYPH</name>
<keyword evidence="3" id="KW-1185">Reference proteome</keyword>